<feature type="transmembrane region" description="Helical" evidence="6">
    <location>
        <begin position="372"/>
        <end position="397"/>
    </location>
</feature>
<feature type="transmembrane region" description="Helical" evidence="6">
    <location>
        <begin position="304"/>
        <end position="331"/>
    </location>
</feature>
<evidence type="ECO:0000256" key="3">
    <source>
        <dbReference type="ARBA" id="ARBA00022692"/>
    </source>
</evidence>
<keyword evidence="2 8" id="KW-0808">Transferase</keyword>
<dbReference type="EMBL" id="CP139781">
    <property type="protein sequence ID" value="WRQ89822.1"/>
    <property type="molecule type" value="Genomic_DNA"/>
</dbReference>
<evidence type="ECO:0000256" key="5">
    <source>
        <dbReference type="ARBA" id="ARBA00023136"/>
    </source>
</evidence>
<keyword evidence="3 6" id="KW-0812">Transmembrane</keyword>
<keyword evidence="8" id="KW-0328">Glycosyltransferase</keyword>
<feature type="transmembrane region" description="Helical" evidence="6">
    <location>
        <begin position="431"/>
        <end position="454"/>
    </location>
</feature>
<evidence type="ECO:0000259" key="7">
    <source>
        <dbReference type="Pfam" id="PF13632"/>
    </source>
</evidence>
<dbReference type="InterPro" id="IPR029044">
    <property type="entry name" value="Nucleotide-diphossugar_trans"/>
</dbReference>
<keyword evidence="4 6" id="KW-1133">Transmembrane helix</keyword>
<keyword evidence="9" id="KW-1185">Reference proteome</keyword>
<dbReference type="PANTHER" id="PTHR32044">
    <property type="entry name" value="GLUCOMANNAN 4-BETA-MANNOSYLTRANSFERASE 9"/>
    <property type="match status" value="1"/>
</dbReference>
<feature type="transmembrane region" description="Helical" evidence="6">
    <location>
        <begin position="6"/>
        <end position="22"/>
    </location>
</feature>
<dbReference type="Proteomes" id="UP000738431">
    <property type="component" value="Chromosome"/>
</dbReference>
<keyword evidence="5 6" id="KW-0472">Membrane</keyword>
<evidence type="ECO:0000256" key="1">
    <source>
        <dbReference type="ARBA" id="ARBA00004653"/>
    </source>
</evidence>
<accession>A0ABZ1CEI2</accession>
<protein>
    <submittedName>
        <fullName evidence="8">Glycosyltransferase</fullName>
        <ecNumber evidence="8">2.4.-.-</ecNumber>
    </submittedName>
</protein>
<proteinExistence type="predicted"/>
<dbReference type="RefSeq" id="WP_221032280.1">
    <property type="nucleotide sequence ID" value="NZ_CP139781.1"/>
</dbReference>
<sequence>MPSFIAITYFLTLTGLALYGAHRLKMLVLYWRAASRPEPVPPPLRWHPKVCVQLPVYNEPLVVEALLDHVAALRWPDEAWEIQVLDDSTDETTAIIEGWLAAHPQAARRVSHVRRARREGYKAGALREGMARTDADFFAIFDADFRPQPDFLERMMPHFAAAEVGVVQARWEFANRKRTLLTRFQAVFLDAHFVVEQTARAASGLFFNFNGTAGIWRRTALEDAGGWTSDTVTEDLDASYRAQLRGWRLVYLHRYAVPSELPENLIAFKSQQRRWTKGGVQVARKLLGTVLTASLPARIKREAWWHLTIGVVHPLLVTFSLLFVPYLWFAADQLGTWWYLANPAIVLLAGGAPVAFYVAGQFLQRREWREGLMWLAVSPLLLSFGLALSVTLCVAFFEGLLSNGGEFVRTPKGGRRVRAGGLLARMRSRTFFAAITCAEMLLGAVLLGGAVYFGLRGHGELAAALTLKGGGFWAVAWLSSNDLWPSFWLKPAEPTGVMNAGT</sequence>
<dbReference type="Pfam" id="PF13632">
    <property type="entry name" value="Glyco_trans_2_3"/>
    <property type="match status" value="1"/>
</dbReference>
<dbReference type="EC" id="2.4.-.-" evidence="8"/>
<feature type="domain" description="Glycosyltransferase 2-like" evidence="7">
    <location>
        <begin position="139"/>
        <end position="326"/>
    </location>
</feature>
<dbReference type="SUPFAM" id="SSF53448">
    <property type="entry name" value="Nucleotide-diphospho-sugar transferases"/>
    <property type="match status" value="1"/>
</dbReference>
<evidence type="ECO:0000256" key="4">
    <source>
        <dbReference type="ARBA" id="ARBA00022989"/>
    </source>
</evidence>
<dbReference type="PANTHER" id="PTHR32044:SF80">
    <property type="entry name" value="XYLOGLUCAN GLYCOSYLTRANSFERASE 2-RELATED"/>
    <property type="match status" value="1"/>
</dbReference>
<evidence type="ECO:0000313" key="9">
    <source>
        <dbReference type="Proteomes" id="UP000738431"/>
    </source>
</evidence>
<organism evidence="8 9">
    <name type="scientific">Actomonas aquatica</name>
    <dbReference type="NCBI Taxonomy" id="2866162"/>
    <lineage>
        <taxon>Bacteria</taxon>
        <taxon>Pseudomonadati</taxon>
        <taxon>Verrucomicrobiota</taxon>
        <taxon>Opitutia</taxon>
        <taxon>Opitutales</taxon>
        <taxon>Opitutaceae</taxon>
        <taxon>Actomonas</taxon>
    </lineage>
</organism>
<feature type="transmembrane region" description="Helical" evidence="6">
    <location>
        <begin position="337"/>
        <end position="360"/>
    </location>
</feature>
<comment type="subcellular location">
    <subcellularLocation>
        <location evidence="1">Golgi apparatus membrane</location>
        <topology evidence="1">Multi-pass membrane protein</topology>
    </subcellularLocation>
</comment>
<name>A0ABZ1CEI2_9BACT</name>
<evidence type="ECO:0000256" key="2">
    <source>
        <dbReference type="ARBA" id="ARBA00022679"/>
    </source>
</evidence>
<reference evidence="8 9" key="2">
    <citation type="submission" date="2023-12" db="EMBL/GenBank/DDBJ databases">
        <title>Description of an unclassified Opitutus bacterium of Verrucomicrobiota.</title>
        <authorList>
            <person name="Zhang D.-F."/>
        </authorList>
    </citation>
    <scope>NUCLEOTIDE SEQUENCE [LARGE SCALE GENOMIC DNA]</scope>
    <source>
        <strain evidence="8 9">WL0086</strain>
    </source>
</reference>
<reference evidence="8 9" key="1">
    <citation type="submission" date="2021-08" db="EMBL/GenBank/DDBJ databases">
        <authorList>
            <person name="Zhang D."/>
            <person name="Zhang A."/>
            <person name="Wang L."/>
        </authorList>
    </citation>
    <scope>NUCLEOTIDE SEQUENCE [LARGE SCALE GENOMIC DNA]</scope>
    <source>
        <strain evidence="8 9">WL0086</strain>
    </source>
</reference>
<dbReference type="Gene3D" id="3.90.550.10">
    <property type="entry name" value="Spore Coat Polysaccharide Biosynthesis Protein SpsA, Chain A"/>
    <property type="match status" value="1"/>
</dbReference>
<evidence type="ECO:0000256" key="6">
    <source>
        <dbReference type="SAM" id="Phobius"/>
    </source>
</evidence>
<feature type="transmembrane region" description="Helical" evidence="6">
    <location>
        <begin position="461"/>
        <end position="479"/>
    </location>
</feature>
<dbReference type="InterPro" id="IPR001173">
    <property type="entry name" value="Glyco_trans_2-like"/>
</dbReference>
<gene>
    <name evidence="8" type="ORF">K1X11_010435</name>
</gene>
<dbReference type="GO" id="GO:0016757">
    <property type="term" value="F:glycosyltransferase activity"/>
    <property type="evidence" value="ECO:0007669"/>
    <property type="project" value="UniProtKB-KW"/>
</dbReference>
<evidence type="ECO:0000313" key="8">
    <source>
        <dbReference type="EMBL" id="WRQ89822.1"/>
    </source>
</evidence>